<name>A0A1G1XW28_9BACT</name>
<comment type="caution">
    <text evidence="3">The sequence shown here is derived from an EMBL/GenBank/DDBJ whole genome shotgun (WGS) entry which is preliminary data.</text>
</comment>
<reference evidence="3 4" key="1">
    <citation type="journal article" date="2016" name="Nat. Commun.">
        <title>Thousands of microbial genomes shed light on interconnected biogeochemical processes in an aquifer system.</title>
        <authorList>
            <person name="Anantharaman K."/>
            <person name="Brown C.T."/>
            <person name="Hug L.A."/>
            <person name="Sharon I."/>
            <person name="Castelle C.J."/>
            <person name="Probst A.J."/>
            <person name="Thomas B.C."/>
            <person name="Singh A."/>
            <person name="Wilkins M.J."/>
            <person name="Karaoz U."/>
            <person name="Brodie E.L."/>
            <person name="Williams K.H."/>
            <person name="Hubbard S.S."/>
            <person name="Banfield J.F."/>
        </authorList>
    </citation>
    <scope>NUCLEOTIDE SEQUENCE [LARGE SCALE GENOMIC DNA]</scope>
</reference>
<sequence>MKNYYVYILTNRTNNVLYIGVTNNLSRRIYEHQNKLVEGFSKKYNLVKLVYFEEYPSACGAISREKQLKNWHRQWKINLIKASNPEFNDLSRELY</sequence>
<proteinExistence type="inferred from homology"/>
<dbReference type="Pfam" id="PF01541">
    <property type="entry name" value="GIY-YIG"/>
    <property type="match status" value="1"/>
</dbReference>
<dbReference type="SUPFAM" id="SSF82771">
    <property type="entry name" value="GIY-YIG endonuclease"/>
    <property type="match status" value="1"/>
</dbReference>
<evidence type="ECO:0000256" key="1">
    <source>
        <dbReference type="ARBA" id="ARBA00007435"/>
    </source>
</evidence>
<dbReference type="AlphaFoldDB" id="A0A1G1XW28"/>
<evidence type="ECO:0000313" key="4">
    <source>
        <dbReference type="Proteomes" id="UP000178930"/>
    </source>
</evidence>
<dbReference type="Proteomes" id="UP000178930">
    <property type="component" value="Unassembled WGS sequence"/>
</dbReference>
<dbReference type="EMBL" id="MHIB01000020">
    <property type="protein sequence ID" value="OGY44212.1"/>
    <property type="molecule type" value="Genomic_DNA"/>
</dbReference>
<feature type="domain" description="GIY-YIG" evidence="2">
    <location>
        <begin position="2"/>
        <end position="79"/>
    </location>
</feature>
<dbReference type="PANTHER" id="PTHR34477:SF5">
    <property type="entry name" value="BSL5627 PROTEIN"/>
    <property type="match status" value="1"/>
</dbReference>
<gene>
    <name evidence="3" type="ORF">A2729_05150</name>
</gene>
<dbReference type="PANTHER" id="PTHR34477">
    <property type="entry name" value="UPF0213 PROTEIN YHBQ"/>
    <property type="match status" value="1"/>
</dbReference>
<dbReference type="InterPro" id="IPR050190">
    <property type="entry name" value="UPF0213_domain"/>
</dbReference>
<dbReference type="SMART" id="SM00465">
    <property type="entry name" value="GIYc"/>
    <property type="match status" value="1"/>
</dbReference>
<comment type="similarity">
    <text evidence="1">Belongs to the UPF0213 family.</text>
</comment>
<dbReference type="CDD" id="cd10448">
    <property type="entry name" value="GIY-YIG_unchar_3"/>
    <property type="match status" value="1"/>
</dbReference>
<organism evidence="3 4">
    <name type="scientific">Candidatus Buchananbacteria bacterium RIFCSPHIGHO2_01_FULL_39_14</name>
    <dbReference type="NCBI Taxonomy" id="1797532"/>
    <lineage>
        <taxon>Bacteria</taxon>
        <taxon>Candidatus Buchananiibacteriota</taxon>
    </lineage>
</organism>
<accession>A0A1G1XW28</accession>
<dbReference type="InterPro" id="IPR035901">
    <property type="entry name" value="GIY-YIG_endonuc_sf"/>
</dbReference>
<protein>
    <recommendedName>
        <fullName evidence="2">GIY-YIG domain-containing protein</fullName>
    </recommendedName>
</protein>
<evidence type="ECO:0000313" key="3">
    <source>
        <dbReference type="EMBL" id="OGY44212.1"/>
    </source>
</evidence>
<dbReference type="Gene3D" id="3.40.1440.10">
    <property type="entry name" value="GIY-YIG endonuclease"/>
    <property type="match status" value="1"/>
</dbReference>
<dbReference type="InterPro" id="IPR000305">
    <property type="entry name" value="GIY-YIG_endonuc"/>
</dbReference>
<dbReference type="PROSITE" id="PS50164">
    <property type="entry name" value="GIY_YIG"/>
    <property type="match status" value="1"/>
</dbReference>
<evidence type="ECO:0000259" key="2">
    <source>
        <dbReference type="PROSITE" id="PS50164"/>
    </source>
</evidence>